<feature type="transmembrane region" description="Helical" evidence="4">
    <location>
        <begin position="18"/>
        <end position="40"/>
    </location>
</feature>
<dbReference type="InterPro" id="IPR016032">
    <property type="entry name" value="Sig_transdc_resp-reg_C-effctor"/>
</dbReference>
<comment type="caution">
    <text evidence="6">The sequence shown here is derived from an EMBL/GenBank/DDBJ whole genome shotgun (WGS) entry which is preliminary data.</text>
</comment>
<dbReference type="InterPro" id="IPR036388">
    <property type="entry name" value="WH-like_DNA-bd_sf"/>
</dbReference>
<sequence length="510" mass="53551">CFHADTALSSFVSLEGDAYAVLSITMRLATLAAFALACLLRGEKTSSIVRRAPLFAGVLFAGGALASAAPIPAAQCADACGLACMAAAQAMLNLAWLSHVGTLSYKNAYLFLLGGHALATVLCALLLEAAGSYLTIATVVAFLLSCLAAFLTRNASEKTDRAFSLEQLRCTAPVLGRGVCAVGLFAFVSGFVGAIDPPENDALMQWITLGVSAAVVAIMSLPALLLKQPLKLENSYRLALPLSALGFLVLPGLAAGAPAGIAGVFSTTGYMVCGIVLYCTIAEVCRAAGLPSAALYAASETAVLTLLLFGRFCGGIASMVMPRDAAGFVVVAFGCLYLGILGMSWLLGRESAARRTHDAAQAAPCVRASQDAHGSMAAMAEYYGLDERERAVFMQLAQGRSIPRIAQDCYLSPSAIKYHVQKIYRKLDIHTRGELAALARHPFFPDAMPKNAMCRDIDACAAQSESSGRPSREGTCEEGEQVRFASTGEEALARFGLTERERDVFVLLAG</sequence>
<feature type="transmembrane region" description="Helical" evidence="4">
    <location>
        <begin position="109"/>
        <end position="127"/>
    </location>
</feature>
<keyword evidence="4" id="KW-1133">Transmembrane helix</keyword>
<feature type="transmembrane region" description="Helical" evidence="4">
    <location>
        <begin position="261"/>
        <end position="281"/>
    </location>
</feature>
<feature type="transmembrane region" description="Helical" evidence="4">
    <location>
        <begin position="174"/>
        <end position="194"/>
    </location>
</feature>
<evidence type="ECO:0000256" key="3">
    <source>
        <dbReference type="ARBA" id="ARBA00023163"/>
    </source>
</evidence>
<dbReference type="Proteomes" id="UP000727506">
    <property type="component" value="Unassembled WGS sequence"/>
</dbReference>
<evidence type="ECO:0000313" key="7">
    <source>
        <dbReference type="Proteomes" id="UP000727506"/>
    </source>
</evidence>
<reference evidence="6" key="1">
    <citation type="submission" date="2021-02" db="EMBL/GenBank/DDBJ databases">
        <title>Infant gut strain persistence is associated with maternal origin, phylogeny, and functional potential including surface adhesion and iron acquisition.</title>
        <authorList>
            <person name="Lou Y.C."/>
        </authorList>
    </citation>
    <scope>NUCLEOTIDE SEQUENCE</scope>
    <source>
        <strain evidence="6">L2_039_000G1_dasL2_039_000G1_concoct_11</strain>
    </source>
</reference>
<evidence type="ECO:0000256" key="4">
    <source>
        <dbReference type="SAM" id="Phobius"/>
    </source>
</evidence>
<feature type="transmembrane region" description="Helical" evidence="4">
    <location>
        <begin position="325"/>
        <end position="347"/>
    </location>
</feature>
<gene>
    <name evidence="6" type="ORF">KH142_10155</name>
</gene>
<keyword evidence="3" id="KW-0804">Transcription</keyword>
<proteinExistence type="predicted"/>
<dbReference type="SMART" id="SM00421">
    <property type="entry name" value="HTH_LUXR"/>
    <property type="match status" value="1"/>
</dbReference>
<feature type="transmembrane region" description="Helical" evidence="4">
    <location>
        <begin position="133"/>
        <end position="153"/>
    </location>
</feature>
<feature type="non-terminal residue" evidence="6">
    <location>
        <position position="510"/>
    </location>
</feature>
<dbReference type="EMBL" id="JAGZSV010000320">
    <property type="protein sequence ID" value="MBS6941805.1"/>
    <property type="molecule type" value="Genomic_DNA"/>
</dbReference>
<name>A0A943YWG0_9ACTN</name>
<dbReference type="PANTHER" id="PTHR44688">
    <property type="entry name" value="DNA-BINDING TRANSCRIPTIONAL ACTIVATOR DEVR_DOSR"/>
    <property type="match status" value="1"/>
</dbReference>
<organism evidence="6 7">
    <name type="scientific">Slackia piriformis</name>
    <dbReference type="NCBI Taxonomy" id="626934"/>
    <lineage>
        <taxon>Bacteria</taxon>
        <taxon>Bacillati</taxon>
        <taxon>Actinomycetota</taxon>
        <taxon>Coriobacteriia</taxon>
        <taxon>Eggerthellales</taxon>
        <taxon>Eggerthellaceae</taxon>
        <taxon>Slackia</taxon>
    </lineage>
</organism>
<evidence type="ECO:0000259" key="5">
    <source>
        <dbReference type="SMART" id="SM00421"/>
    </source>
</evidence>
<keyword evidence="4" id="KW-0812">Transmembrane</keyword>
<accession>A0A943YWG0</accession>
<dbReference type="InterPro" id="IPR000792">
    <property type="entry name" value="Tscrpt_reg_LuxR_C"/>
</dbReference>
<dbReference type="CDD" id="cd06170">
    <property type="entry name" value="LuxR_C_like"/>
    <property type="match status" value="1"/>
</dbReference>
<dbReference type="Gene3D" id="1.10.10.10">
    <property type="entry name" value="Winged helix-like DNA-binding domain superfamily/Winged helix DNA-binding domain"/>
    <property type="match status" value="1"/>
</dbReference>
<feature type="non-terminal residue" evidence="6">
    <location>
        <position position="1"/>
    </location>
</feature>
<feature type="transmembrane region" description="Helical" evidence="4">
    <location>
        <begin position="52"/>
        <end position="73"/>
    </location>
</feature>
<dbReference type="AlphaFoldDB" id="A0A943YWG0"/>
<feature type="transmembrane region" description="Helical" evidence="4">
    <location>
        <begin position="206"/>
        <end position="226"/>
    </location>
</feature>
<feature type="transmembrane region" description="Helical" evidence="4">
    <location>
        <begin position="293"/>
        <end position="319"/>
    </location>
</feature>
<evidence type="ECO:0000256" key="2">
    <source>
        <dbReference type="ARBA" id="ARBA00023125"/>
    </source>
</evidence>
<dbReference type="GO" id="GO:0006355">
    <property type="term" value="P:regulation of DNA-templated transcription"/>
    <property type="evidence" value="ECO:0007669"/>
    <property type="project" value="InterPro"/>
</dbReference>
<dbReference type="Pfam" id="PF00196">
    <property type="entry name" value="GerE"/>
    <property type="match status" value="1"/>
</dbReference>
<feature type="transmembrane region" description="Helical" evidence="4">
    <location>
        <begin position="79"/>
        <end position="97"/>
    </location>
</feature>
<dbReference type="PANTHER" id="PTHR44688:SF16">
    <property type="entry name" value="DNA-BINDING TRANSCRIPTIONAL ACTIVATOR DEVR_DOSR"/>
    <property type="match status" value="1"/>
</dbReference>
<keyword evidence="1" id="KW-0805">Transcription regulation</keyword>
<keyword evidence="2" id="KW-0238">DNA-binding</keyword>
<evidence type="ECO:0000256" key="1">
    <source>
        <dbReference type="ARBA" id="ARBA00023015"/>
    </source>
</evidence>
<keyword evidence="4" id="KW-0472">Membrane</keyword>
<dbReference type="GO" id="GO:0003677">
    <property type="term" value="F:DNA binding"/>
    <property type="evidence" value="ECO:0007669"/>
    <property type="project" value="UniProtKB-KW"/>
</dbReference>
<protein>
    <submittedName>
        <fullName evidence="6">Helix-turn-helix transcriptional regulator</fullName>
    </submittedName>
</protein>
<evidence type="ECO:0000313" key="6">
    <source>
        <dbReference type="EMBL" id="MBS6941805.1"/>
    </source>
</evidence>
<feature type="domain" description="HTH luxR-type" evidence="5">
    <location>
        <begin position="382"/>
        <end position="439"/>
    </location>
</feature>
<dbReference type="SUPFAM" id="SSF46894">
    <property type="entry name" value="C-terminal effector domain of the bipartite response regulators"/>
    <property type="match status" value="1"/>
</dbReference>
<feature type="transmembrane region" description="Helical" evidence="4">
    <location>
        <begin position="238"/>
        <end position="255"/>
    </location>
</feature>